<feature type="domain" description="N-acetyltransferase" evidence="4">
    <location>
        <begin position="3"/>
        <end position="174"/>
    </location>
</feature>
<comment type="similarity">
    <text evidence="3">Belongs to the acetyltransferase family. RimJ subfamily.</text>
</comment>
<keyword evidence="2" id="KW-0012">Acyltransferase</keyword>
<gene>
    <name evidence="5" type="ORF">M3A82_012150</name>
</gene>
<dbReference type="PANTHER" id="PTHR43792:SF8">
    <property type="entry name" value="[RIBOSOMAL PROTEIN US5]-ALANINE N-ACETYLTRANSFERASE"/>
    <property type="match status" value="1"/>
</dbReference>
<evidence type="ECO:0000256" key="2">
    <source>
        <dbReference type="ARBA" id="ARBA00023315"/>
    </source>
</evidence>
<accession>A0AAP3AJ59</accession>
<dbReference type="InterPro" id="IPR000182">
    <property type="entry name" value="GNAT_dom"/>
</dbReference>
<dbReference type="Proteomes" id="UP001205867">
    <property type="component" value="Unassembled WGS sequence"/>
</dbReference>
<name>A0AAP3AJ59_MICLU</name>
<reference evidence="5" key="1">
    <citation type="submission" date="2023-06" db="EMBL/GenBank/DDBJ databases">
        <title>lsaBGC provides a comprehensive framework for evolutionary analysis of biosynthetic gene clusters within focal taxa.</title>
        <authorList>
            <person name="Salamzade R."/>
            <person name="Sandstrom S."/>
            <person name="Kalan L.R."/>
        </authorList>
    </citation>
    <scope>NUCLEOTIDE SEQUENCE</scope>
    <source>
        <strain evidence="5">P3-SID899</strain>
    </source>
</reference>
<evidence type="ECO:0000256" key="3">
    <source>
        <dbReference type="ARBA" id="ARBA00038502"/>
    </source>
</evidence>
<comment type="caution">
    <text evidence="5">The sequence shown here is derived from an EMBL/GenBank/DDBJ whole genome shotgun (WGS) entry which is preliminary data.</text>
</comment>
<keyword evidence="1" id="KW-0808">Transferase</keyword>
<dbReference type="SUPFAM" id="SSF55729">
    <property type="entry name" value="Acyl-CoA N-acyltransferases (Nat)"/>
    <property type="match status" value="1"/>
</dbReference>
<evidence type="ECO:0000313" key="5">
    <source>
        <dbReference type="EMBL" id="MCV7630076.1"/>
    </source>
</evidence>
<proteinExistence type="inferred from homology"/>
<evidence type="ECO:0000256" key="1">
    <source>
        <dbReference type="ARBA" id="ARBA00022679"/>
    </source>
</evidence>
<dbReference type="GO" id="GO:0005737">
    <property type="term" value="C:cytoplasm"/>
    <property type="evidence" value="ECO:0007669"/>
    <property type="project" value="TreeGrafter"/>
</dbReference>
<organism evidence="5 6">
    <name type="scientific">Micrococcus luteus</name>
    <name type="common">Micrococcus lysodeikticus</name>
    <dbReference type="NCBI Taxonomy" id="1270"/>
    <lineage>
        <taxon>Bacteria</taxon>
        <taxon>Bacillati</taxon>
        <taxon>Actinomycetota</taxon>
        <taxon>Actinomycetes</taxon>
        <taxon>Micrococcales</taxon>
        <taxon>Micrococcaceae</taxon>
        <taxon>Micrococcus</taxon>
    </lineage>
</organism>
<dbReference type="PANTHER" id="PTHR43792">
    <property type="entry name" value="GNAT FAMILY, PUTATIVE (AFU_ORTHOLOGUE AFUA_3G00765)-RELATED-RELATED"/>
    <property type="match status" value="1"/>
</dbReference>
<evidence type="ECO:0000313" key="6">
    <source>
        <dbReference type="Proteomes" id="UP001205867"/>
    </source>
</evidence>
<dbReference type="AlphaFoldDB" id="A0AAP3AJ59"/>
<dbReference type="PROSITE" id="PS51186">
    <property type="entry name" value="GNAT"/>
    <property type="match status" value="1"/>
</dbReference>
<dbReference type="GO" id="GO:0008999">
    <property type="term" value="F:protein-N-terminal-alanine acetyltransferase activity"/>
    <property type="evidence" value="ECO:0007669"/>
    <property type="project" value="TreeGrafter"/>
</dbReference>
<protein>
    <submittedName>
        <fullName evidence="5">GNAT family N-acetyltransferase</fullName>
    </submittedName>
</protein>
<dbReference type="InterPro" id="IPR051531">
    <property type="entry name" value="N-acetyltransferase"/>
</dbReference>
<sequence>MPVRLRPAVPDDAEALAALARSQRAHLAPWEPERPARWFTEAGQREALEQAEHDRAADCSYAYLIIQDDDAGRLLGRLTLASVVRGAGQFCSLGYWVAREATGRGVATAAVGQALQIAFGELGLHRVQAEILPHNHASRRVLEHHGFQPYGLSPQYLRIAGRWQDHELWQLLAPAEGQR</sequence>
<dbReference type="Pfam" id="PF13302">
    <property type="entry name" value="Acetyltransf_3"/>
    <property type="match status" value="1"/>
</dbReference>
<dbReference type="InterPro" id="IPR016181">
    <property type="entry name" value="Acyl_CoA_acyltransferase"/>
</dbReference>
<evidence type="ECO:0000259" key="4">
    <source>
        <dbReference type="PROSITE" id="PS51186"/>
    </source>
</evidence>
<dbReference type="Gene3D" id="3.40.630.30">
    <property type="match status" value="1"/>
</dbReference>
<dbReference type="EMBL" id="JALXKZ020000067">
    <property type="protein sequence ID" value="MCV7630076.1"/>
    <property type="molecule type" value="Genomic_DNA"/>
</dbReference>